<dbReference type="SUPFAM" id="SSF57424">
    <property type="entry name" value="LDL receptor-like module"/>
    <property type="match status" value="1"/>
</dbReference>
<dbReference type="Pfam" id="PF12999">
    <property type="entry name" value="PRKCSH-like"/>
    <property type="match status" value="1"/>
</dbReference>
<dbReference type="InterPro" id="IPR036055">
    <property type="entry name" value="LDL_receptor-like_sf"/>
</dbReference>
<reference evidence="4" key="1">
    <citation type="journal article" date="2008" name="BMC Genomics">
        <title>A conifer genomics resource of 200,000 spruce (Picea spp.) ESTs and 6,464 high-quality, sequence-finished full-length cDNAs for Sitka spruce (Picea sitchensis).</title>
        <authorList>
            <person name="Ralph S.G."/>
            <person name="Chun H.J."/>
            <person name="Kolosova N."/>
            <person name="Cooper D."/>
            <person name="Oddy C."/>
            <person name="Ritland C.E."/>
            <person name="Kirkpatrick R."/>
            <person name="Moore R."/>
            <person name="Barber S."/>
            <person name="Holt R.A."/>
            <person name="Jones S.J."/>
            <person name="Marra M.A."/>
            <person name="Douglas C.J."/>
            <person name="Ritland K."/>
            <person name="Bohlmann J."/>
        </authorList>
    </citation>
    <scope>NUCLEOTIDE SEQUENCE</scope>
    <source>
        <tissue evidence="4">Green portion of the leader tissue</tissue>
    </source>
</reference>
<dbReference type="Gene3D" id="4.10.400.10">
    <property type="entry name" value="Low-density Lipoprotein Receptor"/>
    <property type="match status" value="1"/>
</dbReference>
<dbReference type="InterPro" id="IPR039794">
    <property type="entry name" value="Gtb1-like"/>
</dbReference>
<keyword evidence="2" id="KW-0812">Transmembrane</keyword>
<dbReference type="GO" id="GO:0017177">
    <property type="term" value="C:glucosidase II complex"/>
    <property type="evidence" value="ECO:0007669"/>
    <property type="project" value="TreeGrafter"/>
</dbReference>
<name>A9NKT5_PICSI</name>
<evidence type="ECO:0000256" key="2">
    <source>
        <dbReference type="SAM" id="Phobius"/>
    </source>
</evidence>
<keyword evidence="2" id="KW-0472">Membrane</keyword>
<organism evidence="4">
    <name type="scientific">Picea sitchensis</name>
    <name type="common">Sitka spruce</name>
    <name type="synonym">Pinus sitchensis</name>
    <dbReference type="NCBI Taxonomy" id="3332"/>
    <lineage>
        <taxon>Eukaryota</taxon>
        <taxon>Viridiplantae</taxon>
        <taxon>Streptophyta</taxon>
        <taxon>Embryophyta</taxon>
        <taxon>Tracheophyta</taxon>
        <taxon>Spermatophyta</taxon>
        <taxon>Pinopsida</taxon>
        <taxon>Pinidae</taxon>
        <taxon>Conifers I</taxon>
        <taxon>Pinales</taxon>
        <taxon>Pinaceae</taxon>
        <taxon>Picea</taxon>
    </lineage>
</organism>
<evidence type="ECO:0000259" key="3">
    <source>
        <dbReference type="Pfam" id="PF12999"/>
    </source>
</evidence>
<keyword evidence="1" id="KW-1015">Disulfide bond</keyword>
<protein>
    <recommendedName>
        <fullName evidence="3">Glucosidase II beta subunit N-terminal domain-containing protein</fullName>
    </recommendedName>
</protein>
<sequence>MMKGFGIYSVYCQALLLLGLFTFTISAFSTPALFGIDPQEKGYYESKKIMCKDGSKSFSRDRLNDDFCDCADGTDEPGTSACPEGKFYCTNTGHAPILMSSSRVNDGICDCCDGSDEYYGKIRCPNTCRKAGKAVTGKLLENFLVNKERFSIDKQEREHAKRKFLSEETTLTSLKQDDEKLNDTIRKLKDLKLLPLLELVIVASILVFSQCCFCCKRGQRQSRRRRP</sequence>
<accession>A9NKT5</accession>
<evidence type="ECO:0000313" key="4">
    <source>
        <dbReference type="EMBL" id="ABK21246.1"/>
    </source>
</evidence>
<dbReference type="PANTHER" id="PTHR12630:SF1">
    <property type="entry name" value="GLUCOSIDASE 2 SUBUNIT BETA"/>
    <property type="match status" value="1"/>
</dbReference>
<dbReference type="EMBL" id="EF081865">
    <property type="protein sequence ID" value="ABK21246.1"/>
    <property type="molecule type" value="mRNA"/>
</dbReference>
<proteinExistence type="evidence at transcript level"/>
<feature type="domain" description="Glucosidase II beta subunit N-terminal" evidence="3">
    <location>
        <begin position="27"/>
        <end position="164"/>
    </location>
</feature>
<feature type="transmembrane region" description="Helical" evidence="2">
    <location>
        <begin position="193"/>
        <end position="215"/>
    </location>
</feature>
<dbReference type="PANTHER" id="PTHR12630">
    <property type="entry name" value="N-LINKED OLIGOSACCHARIDE PROCESSING"/>
    <property type="match status" value="1"/>
</dbReference>
<dbReference type="AlphaFoldDB" id="A9NKT5"/>
<dbReference type="InterPro" id="IPR028146">
    <property type="entry name" value="PRKCSH_N"/>
</dbReference>
<dbReference type="GO" id="GO:0006491">
    <property type="term" value="P:N-glycan processing"/>
    <property type="evidence" value="ECO:0007669"/>
    <property type="project" value="TreeGrafter"/>
</dbReference>
<evidence type="ECO:0000256" key="1">
    <source>
        <dbReference type="ARBA" id="ARBA00023157"/>
    </source>
</evidence>
<keyword evidence="2" id="KW-1133">Transmembrane helix</keyword>